<sequence>MAHGDRPRPPAANEAKAFAQRLCSAVQANKVKVVKDQVDEKLSEFGPDYKLPEDHVENALNLACDQGHHQVAQILVEHGARLDTEDEDGNTPLHRAAKEGRWTIAELLINTMKQRSQGDDKLVKEYVTRSNAKGETAFHVFAQSTKKRFAKSSVPAIVSTFVDAGVDAEARDEKGCTAAHYACEYGSVAFLEKLYSIKKASQQDAGWMGIQTFAEGNRGGKATCLHVAARNAQTEVVRWLLSRMHKADLAIKNARGWTARRVASKLPVARKRFEVMFEFLSQEYYWVELSELLLWNTEKLKDHQERYCFRVNNRAGPSFLLYKLVKEETIGPQVVDLFLQGFFDDSQNDILRTRQPCCVWEMIDRPGLDQSTIPEASRDEYLAIVMPVFLVQEWSHLQRWRKEPDGGLRHNTFSRHPARRTDRKRPRPMANSEHDPEDFDIYMPLTLDEYCNQKLPQESLDERNSLQVLHWTTALNQNEHWTRLEDTRIGKPEDKALLLMVGQAWIWNIGSTLITSTVSFDKKHFGDKNSLNVPKYAKDENVNIHPTSSNGDNSKRYRSIGIILSNLIASFGHKPDNRQGWTLPLAVYEQAITLVSKRVNDYARRTGVGTISIPQERTYLLLIDDVQEELNMIGRVLNQQERVFDDFVSHACPSQFWDPVNERAKMPRDYHTKFRSEERDEWDEWSTILQAKPQIAMFRRRILELNEDAERVKQSITAQLDLKLKGASIRESHATALMSTAVFGFSVVTIIFAPLSFVTALFALPIDQLQKNQADNPYSTFSKMYTTSYVGK</sequence>
<organism evidence="6 7">
    <name type="scientific">Zasmidium cellare ATCC 36951</name>
    <dbReference type="NCBI Taxonomy" id="1080233"/>
    <lineage>
        <taxon>Eukaryota</taxon>
        <taxon>Fungi</taxon>
        <taxon>Dikarya</taxon>
        <taxon>Ascomycota</taxon>
        <taxon>Pezizomycotina</taxon>
        <taxon>Dothideomycetes</taxon>
        <taxon>Dothideomycetidae</taxon>
        <taxon>Mycosphaerellales</taxon>
        <taxon>Mycosphaerellaceae</taxon>
        <taxon>Zasmidium</taxon>
    </lineage>
</organism>
<keyword evidence="5" id="KW-1133">Transmembrane helix</keyword>
<dbReference type="Pfam" id="PF12796">
    <property type="entry name" value="Ank_2"/>
    <property type="match status" value="1"/>
</dbReference>
<evidence type="ECO:0000313" key="7">
    <source>
        <dbReference type="Proteomes" id="UP000799537"/>
    </source>
</evidence>
<dbReference type="Pfam" id="PF13857">
    <property type="entry name" value="Ank_5"/>
    <property type="match status" value="1"/>
</dbReference>
<dbReference type="PANTHER" id="PTHR24198">
    <property type="entry name" value="ANKYRIN REPEAT AND PROTEIN KINASE DOMAIN-CONTAINING PROTEIN"/>
    <property type="match status" value="1"/>
</dbReference>
<gene>
    <name evidence="6" type="ORF">M409DRAFT_49571</name>
</gene>
<name>A0A6A6D5Y6_ZASCE</name>
<evidence type="ECO:0000256" key="1">
    <source>
        <dbReference type="ARBA" id="ARBA00022737"/>
    </source>
</evidence>
<dbReference type="GeneID" id="54564549"/>
<dbReference type="AlphaFoldDB" id="A0A6A6D5Y6"/>
<evidence type="ECO:0000313" key="6">
    <source>
        <dbReference type="EMBL" id="KAF2173076.1"/>
    </source>
</evidence>
<dbReference type="Proteomes" id="UP000799537">
    <property type="component" value="Unassembled WGS sequence"/>
</dbReference>
<protein>
    <submittedName>
        <fullName evidence="6">Uncharacterized protein</fullName>
    </submittedName>
</protein>
<evidence type="ECO:0000256" key="2">
    <source>
        <dbReference type="ARBA" id="ARBA00023043"/>
    </source>
</evidence>
<dbReference type="PROSITE" id="PS50297">
    <property type="entry name" value="ANK_REP_REGION"/>
    <property type="match status" value="2"/>
</dbReference>
<keyword evidence="1" id="KW-0677">Repeat</keyword>
<keyword evidence="5" id="KW-0812">Transmembrane</keyword>
<feature type="compositionally biased region" description="Basic residues" evidence="4">
    <location>
        <begin position="412"/>
        <end position="427"/>
    </location>
</feature>
<dbReference type="RefSeq" id="XP_033673965.1">
    <property type="nucleotide sequence ID" value="XM_033811277.1"/>
</dbReference>
<feature type="repeat" description="ANK" evidence="3">
    <location>
        <begin position="88"/>
        <end position="120"/>
    </location>
</feature>
<dbReference type="SMART" id="SM00248">
    <property type="entry name" value="ANK"/>
    <property type="match status" value="5"/>
</dbReference>
<keyword evidence="2 3" id="KW-0040">ANK repeat</keyword>
<feature type="transmembrane region" description="Helical" evidence="5">
    <location>
        <begin position="741"/>
        <end position="764"/>
    </location>
</feature>
<accession>A0A6A6D5Y6</accession>
<reference evidence="6" key="1">
    <citation type="journal article" date="2020" name="Stud. Mycol.">
        <title>101 Dothideomycetes genomes: a test case for predicting lifestyles and emergence of pathogens.</title>
        <authorList>
            <person name="Haridas S."/>
            <person name="Albert R."/>
            <person name="Binder M."/>
            <person name="Bloem J."/>
            <person name="Labutti K."/>
            <person name="Salamov A."/>
            <person name="Andreopoulos B."/>
            <person name="Baker S."/>
            <person name="Barry K."/>
            <person name="Bills G."/>
            <person name="Bluhm B."/>
            <person name="Cannon C."/>
            <person name="Castanera R."/>
            <person name="Culley D."/>
            <person name="Daum C."/>
            <person name="Ezra D."/>
            <person name="Gonzalez J."/>
            <person name="Henrissat B."/>
            <person name="Kuo A."/>
            <person name="Liang C."/>
            <person name="Lipzen A."/>
            <person name="Lutzoni F."/>
            <person name="Magnuson J."/>
            <person name="Mondo S."/>
            <person name="Nolan M."/>
            <person name="Ohm R."/>
            <person name="Pangilinan J."/>
            <person name="Park H.-J."/>
            <person name="Ramirez L."/>
            <person name="Alfaro M."/>
            <person name="Sun H."/>
            <person name="Tritt A."/>
            <person name="Yoshinaga Y."/>
            <person name="Zwiers L.-H."/>
            <person name="Turgeon B."/>
            <person name="Goodwin S."/>
            <person name="Spatafora J."/>
            <person name="Crous P."/>
            <person name="Grigoriev I."/>
        </authorList>
    </citation>
    <scope>NUCLEOTIDE SEQUENCE</scope>
    <source>
        <strain evidence="6">ATCC 36951</strain>
    </source>
</reference>
<evidence type="ECO:0000256" key="4">
    <source>
        <dbReference type="SAM" id="MobiDB-lite"/>
    </source>
</evidence>
<feature type="repeat" description="ANK" evidence="3">
    <location>
        <begin position="55"/>
        <end position="87"/>
    </location>
</feature>
<dbReference type="Gene3D" id="1.25.40.20">
    <property type="entry name" value="Ankyrin repeat-containing domain"/>
    <property type="match status" value="2"/>
</dbReference>
<feature type="region of interest" description="Disordered" evidence="4">
    <location>
        <begin position="408"/>
        <end position="436"/>
    </location>
</feature>
<evidence type="ECO:0000256" key="5">
    <source>
        <dbReference type="SAM" id="Phobius"/>
    </source>
</evidence>
<dbReference type="EMBL" id="ML993580">
    <property type="protein sequence ID" value="KAF2173076.1"/>
    <property type="molecule type" value="Genomic_DNA"/>
</dbReference>
<dbReference type="PANTHER" id="PTHR24198:SF165">
    <property type="entry name" value="ANKYRIN REPEAT-CONTAINING PROTEIN-RELATED"/>
    <property type="match status" value="1"/>
</dbReference>
<keyword evidence="7" id="KW-1185">Reference proteome</keyword>
<dbReference type="PROSITE" id="PS50088">
    <property type="entry name" value="ANK_REPEAT"/>
    <property type="match status" value="2"/>
</dbReference>
<dbReference type="SUPFAM" id="SSF48403">
    <property type="entry name" value="Ankyrin repeat"/>
    <property type="match status" value="1"/>
</dbReference>
<dbReference type="OrthoDB" id="341259at2759"/>
<evidence type="ECO:0000256" key="3">
    <source>
        <dbReference type="PROSITE-ProRule" id="PRU00023"/>
    </source>
</evidence>
<keyword evidence="5" id="KW-0472">Membrane</keyword>
<proteinExistence type="predicted"/>
<dbReference type="InterPro" id="IPR002110">
    <property type="entry name" value="Ankyrin_rpt"/>
</dbReference>
<dbReference type="InterPro" id="IPR036770">
    <property type="entry name" value="Ankyrin_rpt-contain_sf"/>
</dbReference>